<dbReference type="InterPro" id="IPR036621">
    <property type="entry name" value="Anticodon-bd_dom_sf"/>
</dbReference>
<evidence type="ECO:0000256" key="7">
    <source>
        <dbReference type="ARBA" id="ARBA00022833"/>
    </source>
</evidence>
<dbReference type="FunFam" id="3.30.980.10:FF:000005">
    <property type="entry name" value="Threonyl-tRNA synthetase, mitochondrial"/>
    <property type="match status" value="1"/>
</dbReference>
<dbReference type="Gene3D" id="3.10.20.30">
    <property type="match status" value="1"/>
</dbReference>
<dbReference type="CDD" id="cd00771">
    <property type="entry name" value="ThrRS_core"/>
    <property type="match status" value="1"/>
</dbReference>
<evidence type="ECO:0000256" key="4">
    <source>
        <dbReference type="ARBA" id="ARBA00022598"/>
    </source>
</evidence>
<reference evidence="16" key="2">
    <citation type="submission" date="2022-10" db="EMBL/GenBank/DDBJ databases">
        <authorList>
            <person name="Aronson H.S."/>
        </authorList>
    </citation>
    <scope>NUCLEOTIDE SEQUENCE</scope>
    <source>
        <strain evidence="16">RS19-109</strain>
    </source>
</reference>
<dbReference type="Pfam" id="PF03129">
    <property type="entry name" value="HGTP_anticodon"/>
    <property type="match status" value="1"/>
</dbReference>
<dbReference type="GO" id="GO:0005524">
    <property type="term" value="F:ATP binding"/>
    <property type="evidence" value="ECO:0007669"/>
    <property type="project" value="UniProtKB-UniRule"/>
</dbReference>
<keyword evidence="8 13" id="KW-0067">ATP-binding</keyword>
<dbReference type="CDD" id="cd01667">
    <property type="entry name" value="TGS_ThrRS"/>
    <property type="match status" value="1"/>
</dbReference>
<keyword evidence="4 13" id="KW-0436">Ligase</keyword>
<dbReference type="GO" id="GO:0004829">
    <property type="term" value="F:threonine-tRNA ligase activity"/>
    <property type="evidence" value="ECO:0007669"/>
    <property type="project" value="UniProtKB-UniRule"/>
</dbReference>
<dbReference type="InterPro" id="IPR033728">
    <property type="entry name" value="ThrRS_core"/>
</dbReference>
<keyword evidence="11 13" id="KW-0030">Aminoacyl-tRNA synthetase</keyword>
<dbReference type="InterPro" id="IPR012947">
    <property type="entry name" value="tRNA_SAD"/>
</dbReference>
<dbReference type="SUPFAM" id="SSF81271">
    <property type="entry name" value="TGS-like"/>
    <property type="match status" value="1"/>
</dbReference>
<evidence type="ECO:0000313" key="16">
    <source>
        <dbReference type="EMBL" id="MDG4476060.1"/>
    </source>
</evidence>
<dbReference type="InterPro" id="IPR004095">
    <property type="entry name" value="TGS"/>
</dbReference>
<evidence type="ECO:0000256" key="12">
    <source>
        <dbReference type="ARBA" id="ARBA00049515"/>
    </source>
</evidence>
<dbReference type="NCBIfam" id="TIGR00418">
    <property type="entry name" value="thrS"/>
    <property type="match status" value="1"/>
</dbReference>
<comment type="caution">
    <text evidence="16">The sequence shown here is derived from an EMBL/GenBank/DDBJ whole genome shotgun (WGS) entry which is preliminary data.</text>
</comment>
<dbReference type="PRINTS" id="PR01047">
    <property type="entry name" value="TRNASYNTHTHR"/>
</dbReference>
<dbReference type="SUPFAM" id="SSF52954">
    <property type="entry name" value="Class II aaRS ABD-related"/>
    <property type="match status" value="1"/>
</dbReference>
<reference evidence="16" key="1">
    <citation type="journal article" date="2022" name="bioRxiv">
        <title>Thiovibrio frasassiensisgen. nov., sp. nov., an autotrophic, elemental sulfur disproportionating bacterium isolated from sulfidic karst sediment, and proposal of Thiovibrionaceae fam. nov.</title>
        <authorList>
            <person name="Aronson H."/>
            <person name="Thomas C."/>
            <person name="Bhattacharyya M."/>
            <person name="Eckstein S."/>
            <person name="Jensen S."/>
            <person name="Barco R."/>
            <person name="Macalady J."/>
            <person name="Amend J."/>
        </authorList>
    </citation>
    <scope>NUCLEOTIDE SEQUENCE</scope>
    <source>
        <strain evidence="16">RS19-109</strain>
    </source>
</reference>
<evidence type="ECO:0000313" key="17">
    <source>
        <dbReference type="Proteomes" id="UP001154240"/>
    </source>
</evidence>
<evidence type="ECO:0000259" key="15">
    <source>
        <dbReference type="PROSITE" id="PS51880"/>
    </source>
</evidence>
<dbReference type="PROSITE" id="PS51880">
    <property type="entry name" value="TGS"/>
    <property type="match status" value="1"/>
</dbReference>
<evidence type="ECO:0000256" key="6">
    <source>
        <dbReference type="ARBA" id="ARBA00022741"/>
    </source>
</evidence>
<dbReference type="SMART" id="SM00863">
    <property type="entry name" value="tRNA_SAD"/>
    <property type="match status" value="1"/>
</dbReference>
<feature type="domain" description="Aminoacyl-transfer RNA synthetases class-II family profile" evidence="14">
    <location>
        <begin position="245"/>
        <end position="538"/>
    </location>
</feature>
<dbReference type="Proteomes" id="UP001154240">
    <property type="component" value="Unassembled WGS sequence"/>
</dbReference>
<comment type="caution">
    <text evidence="13">Lacks conserved residue(s) required for the propagation of feature annotation.</text>
</comment>
<dbReference type="Gene3D" id="3.40.50.800">
    <property type="entry name" value="Anticodon-binding domain"/>
    <property type="match status" value="1"/>
</dbReference>
<dbReference type="InterPro" id="IPR006195">
    <property type="entry name" value="aa-tRNA-synth_II"/>
</dbReference>
<keyword evidence="17" id="KW-1185">Reference proteome</keyword>
<keyword evidence="7 13" id="KW-0862">Zinc</keyword>
<feature type="binding site" evidence="13">
    <location>
        <position position="515"/>
    </location>
    <ligand>
        <name>Zn(2+)</name>
        <dbReference type="ChEBI" id="CHEBI:29105"/>
        <note>catalytic</note>
    </ligand>
</feature>
<keyword evidence="10 13" id="KW-0648">Protein biosynthesis</keyword>
<dbReference type="GO" id="GO:0046872">
    <property type="term" value="F:metal ion binding"/>
    <property type="evidence" value="ECO:0007669"/>
    <property type="project" value="UniProtKB-KW"/>
</dbReference>
<keyword evidence="2 13" id="KW-0963">Cytoplasm</keyword>
<evidence type="ECO:0000256" key="13">
    <source>
        <dbReference type="HAMAP-Rule" id="MF_00184"/>
    </source>
</evidence>
<gene>
    <name evidence="13 16" type="primary">thrS</name>
    <name evidence="16" type="ORF">OLX77_07820</name>
</gene>
<evidence type="ECO:0000256" key="11">
    <source>
        <dbReference type="ARBA" id="ARBA00023146"/>
    </source>
</evidence>
<name>A0A9X4RM78_9BACT</name>
<keyword evidence="9 13" id="KW-0694">RNA-binding</keyword>
<dbReference type="FunFam" id="3.30.930.10:FF:000002">
    <property type="entry name" value="Threonine--tRNA ligase"/>
    <property type="match status" value="1"/>
</dbReference>
<dbReference type="InterPro" id="IPR012675">
    <property type="entry name" value="Beta-grasp_dom_sf"/>
</dbReference>
<evidence type="ECO:0000256" key="2">
    <source>
        <dbReference type="ARBA" id="ARBA00022490"/>
    </source>
</evidence>
<comment type="subcellular location">
    <subcellularLocation>
        <location evidence="13">Cytoplasm</location>
    </subcellularLocation>
</comment>
<dbReference type="Pfam" id="PF00587">
    <property type="entry name" value="tRNA-synt_2b"/>
    <property type="match status" value="1"/>
</dbReference>
<dbReference type="EC" id="6.1.1.3" evidence="13"/>
<dbReference type="PANTHER" id="PTHR11451">
    <property type="entry name" value="THREONINE-TRNA LIGASE"/>
    <property type="match status" value="1"/>
</dbReference>
<proteinExistence type="inferred from homology"/>
<dbReference type="Pfam" id="PF07973">
    <property type="entry name" value="tRNA_SAD"/>
    <property type="match status" value="1"/>
</dbReference>
<dbReference type="GO" id="GO:0005737">
    <property type="term" value="C:cytoplasm"/>
    <property type="evidence" value="ECO:0007669"/>
    <property type="project" value="UniProtKB-SubCell"/>
</dbReference>
<evidence type="ECO:0000259" key="14">
    <source>
        <dbReference type="PROSITE" id="PS50862"/>
    </source>
</evidence>
<comment type="catalytic activity">
    <reaction evidence="12 13">
        <text>tRNA(Thr) + L-threonine + ATP = L-threonyl-tRNA(Thr) + AMP + diphosphate + H(+)</text>
        <dbReference type="Rhea" id="RHEA:24624"/>
        <dbReference type="Rhea" id="RHEA-COMP:9670"/>
        <dbReference type="Rhea" id="RHEA-COMP:9704"/>
        <dbReference type="ChEBI" id="CHEBI:15378"/>
        <dbReference type="ChEBI" id="CHEBI:30616"/>
        <dbReference type="ChEBI" id="CHEBI:33019"/>
        <dbReference type="ChEBI" id="CHEBI:57926"/>
        <dbReference type="ChEBI" id="CHEBI:78442"/>
        <dbReference type="ChEBI" id="CHEBI:78534"/>
        <dbReference type="ChEBI" id="CHEBI:456215"/>
        <dbReference type="EC" id="6.1.1.3"/>
    </reaction>
</comment>
<sequence length="646" mass="73396">MMEISLTLPSGEQKKVPAGTTVAEALKELVSNKERKQTIAARLADRLVDLSTPIDADASFAPITVDSPEALEILRHSAAHIMAEAVLALFGTEVQVAIGPAIADGFYYDFDRAEPFTPDDLARIELKMQELAAAAAPFSRETMSSAQAIALFEKSGQSYKVELLKDLGAETVSLYRQGDFVDLCRGPHLPHAGWLKAVKVIKQAGAYWRGDEKNQMLQRLYGTAFFDAKDLKAYLHQIEEAKKRDHRKLGKELELFAVSDQVGPGLILWQPKGALLRKIIEDHWREEHYRNGYELLFTPHIAKRDMWKTSGHLDFYGENMFSAMDIEEVSYQLKPMNCPFHIAIYNTRKRSYREFPLRWCELGTVYRFEKTGALHGLMRVRGFTQDDAHIFCRPDNLEEEIFNILDLNLQILKAFGFEHYDIYLSTRPEKYVGNDEHWEQATTALKLALEKKGLAYEVDPGEGVFYGPKIDIKIKDVLGRSWQCSTIQVDFNLPERFEMSYTGEDGKEHQPIMIHRALMGSLERFIGVLIEHYAGAFPVWLAPTQARIMNITDAQMGYADEVYAELRRAGVRVEKDLRNEKLNYKIREAQMQKIPFMLIIGDKEVEARQVTVRLRNGDNLPGMSIPEFAAMIADENEAGRTGACNS</sequence>
<dbReference type="SUPFAM" id="SSF55681">
    <property type="entry name" value="Class II aaRS and biotin synthetases"/>
    <property type="match status" value="1"/>
</dbReference>
<evidence type="ECO:0000256" key="3">
    <source>
        <dbReference type="ARBA" id="ARBA00022555"/>
    </source>
</evidence>
<dbReference type="InterPro" id="IPR002320">
    <property type="entry name" value="Thr-tRNA-ligase_IIa"/>
</dbReference>
<dbReference type="InterPro" id="IPR004154">
    <property type="entry name" value="Anticodon-bd"/>
</dbReference>
<dbReference type="GO" id="GO:0000049">
    <property type="term" value="F:tRNA binding"/>
    <property type="evidence" value="ECO:0007669"/>
    <property type="project" value="UniProtKB-KW"/>
</dbReference>
<dbReference type="Gene3D" id="3.30.54.20">
    <property type="match status" value="1"/>
</dbReference>
<comment type="similarity">
    <text evidence="1 13">Belongs to the class-II aminoacyl-tRNA synthetase family.</text>
</comment>
<dbReference type="InterPro" id="IPR045864">
    <property type="entry name" value="aa-tRNA-synth_II/BPL/LPL"/>
</dbReference>
<dbReference type="InterPro" id="IPR012676">
    <property type="entry name" value="TGS-like"/>
</dbReference>
<dbReference type="FunFam" id="3.30.54.20:FF:000002">
    <property type="entry name" value="Threonine--tRNA ligase"/>
    <property type="match status" value="1"/>
</dbReference>
<dbReference type="FunFam" id="3.40.50.800:FF:000001">
    <property type="entry name" value="Threonine--tRNA ligase"/>
    <property type="match status" value="1"/>
</dbReference>
<evidence type="ECO:0000256" key="8">
    <source>
        <dbReference type="ARBA" id="ARBA00022840"/>
    </source>
</evidence>
<evidence type="ECO:0000256" key="5">
    <source>
        <dbReference type="ARBA" id="ARBA00022723"/>
    </source>
</evidence>
<dbReference type="SUPFAM" id="SSF55186">
    <property type="entry name" value="ThrRS/AlaRS common domain"/>
    <property type="match status" value="1"/>
</dbReference>
<dbReference type="InterPro" id="IPR002314">
    <property type="entry name" value="aa-tRNA-synt_IIb"/>
</dbReference>
<comment type="subunit">
    <text evidence="13">Homodimer.</text>
</comment>
<dbReference type="RefSeq" id="WP_307633029.1">
    <property type="nucleotide sequence ID" value="NZ_JAPHEH010000001.1"/>
</dbReference>
<feature type="binding site" evidence="13">
    <location>
        <position position="338"/>
    </location>
    <ligand>
        <name>Zn(2+)</name>
        <dbReference type="ChEBI" id="CHEBI:29105"/>
        <note>catalytic</note>
    </ligand>
</feature>
<comment type="cofactor">
    <cofactor evidence="13">
        <name>Zn(2+)</name>
        <dbReference type="ChEBI" id="CHEBI:29105"/>
    </cofactor>
    <text evidence="13">Binds 1 zinc ion per subunit.</text>
</comment>
<dbReference type="InterPro" id="IPR018163">
    <property type="entry name" value="Thr/Ala-tRNA-synth_IIc_edit"/>
</dbReference>
<dbReference type="PROSITE" id="PS50862">
    <property type="entry name" value="AA_TRNA_LIGASE_II"/>
    <property type="match status" value="1"/>
</dbReference>
<dbReference type="InterPro" id="IPR047246">
    <property type="entry name" value="ThrRS_anticodon"/>
</dbReference>
<feature type="domain" description="TGS" evidence="15">
    <location>
        <begin position="1"/>
        <end position="64"/>
    </location>
</feature>
<accession>A0A9X4RM78</accession>
<evidence type="ECO:0000256" key="1">
    <source>
        <dbReference type="ARBA" id="ARBA00008226"/>
    </source>
</evidence>
<dbReference type="Gene3D" id="3.30.930.10">
    <property type="entry name" value="Bira Bifunctional Protein, Domain 2"/>
    <property type="match status" value="1"/>
</dbReference>
<keyword evidence="6 13" id="KW-0547">Nucleotide-binding</keyword>
<dbReference type="AlphaFoldDB" id="A0A9X4RM78"/>
<keyword evidence="5 13" id="KW-0479">Metal-binding</keyword>
<dbReference type="CDD" id="cd00860">
    <property type="entry name" value="ThrRS_anticodon"/>
    <property type="match status" value="1"/>
</dbReference>
<organism evidence="16 17">
    <name type="scientific">Thiovibrio frasassiensis</name>
    <dbReference type="NCBI Taxonomy" id="2984131"/>
    <lineage>
        <taxon>Bacteria</taxon>
        <taxon>Pseudomonadati</taxon>
        <taxon>Thermodesulfobacteriota</taxon>
        <taxon>Desulfobulbia</taxon>
        <taxon>Desulfobulbales</taxon>
        <taxon>Thiovibrionaceae</taxon>
        <taxon>Thiovibrio</taxon>
    </lineage>
</organism>
<evidence type="ECO:0000256" key="10">
    <source>
        <dbReference type="ARBA" id="ARBA00022917"/>
    </source>
</evidence>
<dbReference type="HAMAP" id="MF_00184">
    <property type="entry name" value="Thr_tRNA_synth"/>
    <property type="match status" value="1"/>
</dbReference>
<evidence type="ECO:0000256" key="9">
    <source>
        <dbReference type="ARBA" id="ARBA00022884"/>
    </source>
</evidence>
<dbReference type="Gene3D" id="3.30.980.10">
    <property type="entry name" value="Threonyl-trna Synthetase, Chain A, domain 2"/>
    <property type="match status" value="1"/>
</dbReference>
<protein>
    <recommendedName>
        <fullName evidence="13">Threonine--tRNA ligase</fullName>
        <ecNumber evidence="13">6.1.1.3</ecNumber>
    </recommendedName>
    <alternativeName>
        <fullName evidence="13">Threonyl-tRNA synthetase</fullName>
        <shortName evidence="13">ThrRS</shortName>
    </alternativeName>
</protein>
<keyword evidence="3 13" id="KW-0820">tRNA-binding</keyword>
<feature type="binding site" evidence="13">
    <location>
        <position position="389"/>
    </location>
    <ligand>
        <name>Zn(2+)</name>
        <dbReference type="ChEBI" id="CHEBI:29105"/>
        <note>catalytic</note>
    </ligand>
</feature>
<dbReference type="EMBL" id="JAPHEH010000001">
    <property type="protein sequence ID" value="MDG4476060.1"/>
    <property type="molecule type" value="Genomic_DNA"/>
</dbReference>
<dbReference type="PANTHER" id="PTHR11451:SF44">
    <property type="entry name" value="THREONINE--TRNA LIGASE, CHLOROPLASTIC_MITOCHONDRIAL 2"/>
    <property type="match status" value="1"/>
</dbReference>
<dbReference type="GO" id="GO:0006435">
    <property type="term" value="P:threonyl-tRNA aminoacylation"/>
    <property type="evidence" value="ECO:0007669"/>
    <property type="project" value="UniProtKB-UniRule"/>
</dbReference>